<comment type="catalytic activity">
    <reaction evidence="6">
        <text>Exonucleolytic cleavage that removes extra residues from the 3'-terminus of tRNA to produce 5'-mononucleotides.</text>
        <dbReference type="EC" id="3.1.13.5"/>
    </reaction>
</comment>
<comment type="subcellular location">
    <subcellularLocation>
        <location evidence="6">Cytoplasm</location>
    </subcellularLocation>
</comment>
<dbReference type="EMBL" id="FXAF01000006">
    <property type="protein sequence ID" value="SMF50749.1"/>
    <property type="molecule type" value="Genomic_DNA"/>
</dbReference>
<keyword evidence="5 6" id="KW-0269">Exonuclease</keyword>
<dbReference type="Gene3D" id="3.30.420.10">
    <property type="entry name" value="Ribonuclease H-like superfamily/Ribonuclease H"/>
    <property type="match status" value="1"/>
</dbReference>
<keyword evidence="3 6" id="KW-0540">Nuclease</keyword>
<protein>
    <recommendedName>
        <fullName evidence="6">Ribonuclease D</fullName>
        <shortName evidence="6">RNase D</shortName>
        <ecNumber evidence="6">3.1.13.5</ecNumber>
    </recommendedName>
</protein>
<dbReference type="InterPro" id="IPR002121">
    <property type="entry name" value="HRDC_dom"/>
</dbReference>
<evidence type="ECO:0000313" key="8">
    <source>
        <dbReference type="EMBL" id="SMF50749.1"/>
    </source>
</evidence>
<evidence type="ECO:0000256" key="3">
    <source>
        <dbReference type="ARBA" id="ARBA00022722"/>
    </source>
</evidence>
<comment type="cofactor">
    <cofactor evidence="6">
        <name>a divalent metal cation</name>
        <dbReference type="ChEBI" id="CHEBI:60240"/>
    </cofactor>
</comment>
<evidence type="ECO:0000313" key="9">
    <source>
        <dbReference type="Proteomes" id="UP000192903"/>
    </source>
</evidence>
<dbReference type="HAMAP" id="MF_01899">
    <property type="entry name" value="RNase_D"/>
    <property type="match status" value="1"/>
</dbReference>
<evidence type="ECO:0000256" key="4">
    <source>
        <dbReference type="ARBA" id="ARBA00022801"/>
    </source>
</evidence>
<evidence type="ECO:0000256" key="5">
    <source>
        <dbReference type="ARBA" id="ARBA00022839"/>
    </source>
</evidence>
<accession>A0A1X7FFL6</accession>
<dbReference type="InterPro" id="IPR036397">
    <property type="entry name" value="RNaseH_sf"/>
</dbReference>
<dbReference type="NCBIfam" id="TIGR01388">
    <property type="entry name" value="rnd"/>
    <property type="match status" value="1"/>
</dbReference>
<dbReference type="Gene3D" id="1.10.150.80">
    <property type="entry name" value="HRDC domain"/>
    <property type="match status" value="1"/>
</dbReference>
<dbReference type="Pfam" id="PF01612">
    <property type="entry name" value="DNA_pol_A_exo1"/>
    <property type="match status" value="1"/>
</dbReference>
<dbReference type="AlphaFoldDB" id="A0A1X7FFL6"/>
<dbReference type="GO" id="GO:0042780">
    <property type="term" value="P:tRNA 3'-end processing"/>
    <property type="evidence" value="ECO:0007669"/>
    <property type="project" value="UniProtKB-UniRule"/>
</dbReference>
<proteinExistence type="inferred from homology"/>
<keyword evidence="9" id="KW-1185">Reference proteome</keyword>
<dbReference type="InterPro" id="IPR051086">
    <property type="entry name" value="RNase_D-like"/>
</dbReference>
<dbReference type="PROSITE" id="PS50967">
    <property type="entry name" value="HRDC"/>
    <property type="match status" value="1"/>
</dbReference>
<dbReference type="STRING" id="464029.SAMN02982989_2829"/>
<dbReference type="GO" id="GO:0005737">
    <property type="term" value="C:cytoplasm"/>
    <property type="evidence" value="ECO:0007669"/>
    <property type="project" value="UniProtKB-SubCell"/>
</dbReference>
<dbReference type="GO" id="GO:0033890">
    <property type="term" value="F:ribonuclease D activity"/>
    <property type="evidence" value="ECO:0007669"/>
    <property type="project" value="UniProtKB-UniRule"/>
</dbReference>
<evidence type="ECO:0000256" key="2">
    <source>
        <dbReference type="ARBA" id="ARBA00022694"/>
    </source>
</evidence>
<dbReference type="GO" id="GO:0008408">
    <property type="term" value="F:3'-5' exonuclease activity"/>
    <property type="evidence" value="ECO:0007669"/>
    <property type="project" value="InterPro"/>
</dbReference>
<comment type="similarity">
    <text evidence="6">Belongs to the RNase D family.</text>
</comment>
<dbReference type="Proteomes" id="UP000192903">
    <property type="component" value="Unassembled WGS sequence"/>
</dbReference>
<evidence type="ECO:0000256" key="1">
    <source>
        <dbReference type="ARBA" id="ARBA00022490"/>
    </source>
</evidence>
<dbReference type="InterPro" id="IPR010997">
    <property type="entry name" value="HRDC-like_sf"/>
</dbReference>
<dbReference type="RefSeq" id="WP_085422959.1">
    <property type="nucleotide sequence ID" value="NZ_FXAF01000006.1"/>
</dbReference>
<name>A0A1X7FFL6_9HYPH</name>
<keyword evidence="4 6" id="KW-0378">Hydrolase</keyword>
<gene>
    <name evidence="6" type="primary">rnd</name>
    <name evidence="8" type="ORF">SAMN02982989_2829</name>
</gene>
<dbReference type="PANTHER" id="PTHR47649:SF1">
    <property type="entry name" value="RIBONUCLEASE D"/>
    <property type="match status" value="1"/>
</dbReference>
<dbReference type="InterPro" id="IPR044876">
    <property type="entry name" value="HRDC_dom_sf"/>
</dbReference>
<comment type="function">
    <text evidence="6">Exonuclease involved in the 3' processing of various precursor tRNAs. Initiates hydrolysis at the 3'-terminus of an RNA molecule and releases 5'-mononucleotides.</text>
</comment>
<feature type="domain" description="HRDC" evidence="7">
    <location>
        <begin position="206"/>
        <end position="287"/>
    </location>
</feature>
<dbReference type="InterPro" id="IPR002562">
    <property type="entry name" value="3'-5'_exonuclease_dom"/>
</dbReference>
<dbReference type="SUPFAM" id="SSF47819">
    <property type="entry name" value="HRDC-like"/>
    <property type="match status" value="2"/>
</dbReference>
<keyword evidence="1 6" id="KW-0963">Cytoplasm</keyword>
<evidence type="ECO:0000259" key="7">
    <source>
        <dbReference type="PROSITE" id="PS50967"/>
    </source>
</evidence>
<dbReference type="SUPFAM" id="SSF53098">
    <property type="entry name" value="Ribonuclease H-like"/>
    <property type="match status" value="1"/>
</dbReference>
<dbReference type="PANTHER" id="PTHR47649">
    <property type="entry name" value="RIBONUCLEASE D"/>
    <property type="match status" value="1"/>
</dbReference>
<dbReference type="GO" id="GO:0003676">
    <property type="term" value="F:nucleic acid binding"/>
    <property type="evidence" value="ECO:0007669"/>
    <property type="project" value="InterPro"/>
</dbReference>
<dbReference type="InterPro" id="IPR012337">
    <property type="entry name" value="RNaseH-like_sf"/>
</dbReference>
<dbReference type="OrthoDB" id="9800549at2"/>
<evidence type="ECO:0000256" key="6">
    <source>
        <dbReference type="HAMAP-Rule" id="MF_01899"/>
    </source>
</evidence>
<organism evidence="8 9">
    <name type="scientific">Xaviernesmea oryzae</name>
    <dbReference type="NCBI Taxonomy" id="464029"/>
    <lineage>
        <taxon>Bacteria</taxon>
        <taxon>Pseudomonadati</taxon>
        <taxon>Pseudomonadota</taxon>
        <taxon>Alphaproteobacteria</taxon>
        <taxon>Hyphomicrobiales</taxon>
        <taxon>Rhizobiaceae</taxon>
        <taxon>Rhizobium/Agrobacterium group</taxon>
        <taxon>Xaviernesmea</taxon>
    </lineage>
</organism>
<sequence>MIETTAALEEACAKLAQSDFITIDTEFLRETTFWPELCLIQMASPELEVLVDPLAKGLDLRPFFALMANPSVTKVFHAARQDIEIVYHLGNLVPHPIFDTQVAAMVCGFGDSVSYDQLVNRIKGVQIDKSSRFTDWSRRPLSDKQLEYALADVTHLRDVYLYLKAELEREGRALWLTEEMAILESAETYDLHPDDAWLRLKARLRKPTELAVLKFVAAWREREARSRNVPRSRVLKDDAIYEIAQQQPKDSEALSRLRTIPKGWERSASGTAIVEAVNAALALPKTEMPHPPKHVHVPEGTAAAVELLKVLLKLISDREGVAAKIIANTDDLEKIASEGEKADVAALSGWRRELFGNTALKLIDGGVGLRFVNKKVEAVDL</sequence>
<dbReference type="Pfam" id="PF00570">
    <property type="entry name" value="HRDC"/>
    <property type="match status" value="1"/>
</dbReference>
<dbReference type="CDD" id="cd06142">
    <property type="entry name" value="RNaseD_exo"/>
    <property type="match status" value="1"/>
</dbReference>
<dbReference type="GO" id="GO:0000166">
    <property type="term" value="F:nucleotide binding"/>
    <property type="evidence" value="ECO:0007669"/>
    <property type="project" value="InterPro"/>
</dbReference>
<dbReference type="InterPro" id="IPR006292">
    <property type="entry name" value="RNase_D"/>
</dbReference>
<dbReference type="EC" id="3.1.13.5" evidence="6"/>
<keyword evidence="2 6" id="KW-0819">tRNA processing</keyword>
<reference evidence="9" key="1">
    <citation type="submission" date="2017-04" db="EMBL/GenBank/DDBJ databases">
        <authorList>
            <person name="Varghese N."/>
            <person name="Submissions S."/>
        </authorList>
    </citation>
    <scope>NUCLEOTIDE SEQUENCE [LARGE SCALE GENOMIC DNA]</scope>
    <source>
        <strain evidence="9">B4P</strain>
    </source>
</reference>
<dbReference type="SMART" id="SM00474">
    <property type="entry name" value="35EXOc"/>
    <property type="match status" value="1"/>
</dbReference>